<dbReference type="GO" id="GO:0005829">
    <property type="term" value="C:cytosol"/>
    <property type="evidence" value="ECO:0007669"/>
    <property type="project" value="TreeGrafter"/>
</dbReference>
<comment type="similarity">
    <text evidence="2">Belongs to the chorismate synthase family.</text>
</comment>
<dbReference type="EC" id="4.2.3.5" evidence="3"/>
<keyword evidence="8" id="KW-1185">Reference proteome</keyword>
<keyword evidence="6" id="KW-0456">Lyase</keyword>
<dbReference type="GO" id="GO:0008652">
    <property type="term" value="P:amino acid biosynthetic process"/>
    <property type="evidence" value="ECO:0007669"/>
    <property type="project" value="UniProtKB-KW"/>
</dbReference>
<dbReference type="STRING" id="100787.A0A0G4KU92"/>
<organism evidence="7 8">
    <name type="scientific">Verticillium longisporum</name>
    <name type="common">Verticillium dahliae var. longisporum</name>
    <dbReference type="NCBI Taxonomy" id="100787"/>
    <lineage>
        <taxon>Eukaryota</taxon>
        <taxon>Fungi</taxon>
        <taxon>Dikarya</taxon>
        <taxon>Ascomycota</taxon>
        <taxon>Pezizomycotina</taxon>
        <taxon>Sordariomycetes</taxon>
        <taxon>Hypocreomycetidae</taxon>
        <taxon>Glomerellales</taxon>
        <taxon>Plectosphaerellaceae</taxon>
        <taxon>Verticillium</taxon>
    </lineage>
</organism>
<dbReference type="UniPathway" id="UPA00053">
    <property type="reaction ID" value="UER00090"/>
</dbReference>
<feature type="non-terminal residue" evidence="7">
    <location>
        <position position="87"/>
    </location>
</feature>
<dbReference type="GO" id="GO:0009073">
    <property type="term" value="P:aromatic amino acid family biosynthetic process"/>
    <property type="evidence" value="ECO:0007669"/>
    <property type="project" value="UniProtKB-KW"/>
</dbReference>
<dbReference type="PROSITE" id="PS00789">
    <property type="entry name" value="CHORISMATE_SYNTHASE_3"/>
    <property type="match status" value="1"/>
</dbReference>
<evidence type="ECO:0000256" key="1">
    <source>
        <dbReference type="ARBA" id="ARBA00005044"/>
    </source>
</evidence>
<dbReference type="AlphaFoldDB" id="A0A0G4KU92"/>
<name>A0A0G4KU92_VERLO</name>
<accession>A0A0G4KU92</accession>
<proteinExistence type="inferred from homology"/>
<evidence type="ECO:0000256" key="2">
    <source>
        <dbReference type="ARBA" id="ARBA00008014"/>
    </source>
</evidence>
<gene>
    <name evidence="7" type="ORF">BN1708_010701</name>
</gene>
<evidence type="ECO:0000256" key="3">
    <source>
        <dbReference type="ARBA" id="ARBA00013036"/>
    </source>
</evidence>
<dbReference type="Gene3D" id="3.60.150.10">
    <property type="entry name" value="Chorismate synthase AroC"/>
    <property type="match status" value="1"/>
</dbReference>
<dbReference type="InterPro" id="IPR000453">
    <property type="entry name" value="Chorismate_synth"/>
</dbReference>
<evidence type="ECO:0000256" key="4">
    <source>
        <dbReference type="ARBA" id="ARBA00022605"/>
    </source>
</evidence>
<dbReference type="SUPFAM" id="SSF103263">
    <property type="entry name" value="Chorismate synthase, AroC"/>
    <property type="match status" value="1"/>
</dbReference>
<comment type="pathway">
    <text evidence="1">Metabolic intermediate biosynthesis; chorismate biosynthesis; chorismate from D-erythrose 4-phosphate and phosphoenolpyruvate: step 7/7.</text>
</comment>
<protein>
    <recommendedName>
        <fullName evidence="3">chorismate synthase</fullName>
        <ecNumber evidence="3">4.2.3.5</ecNumber>
    </recommendedName>
</protein>
<dbReference type="InterPro" id="IPR035904">
    <property type="entry name" value="Chorismate_synth_AroC_sf"/>
</dbReference>
<evidence type="ECO:0000256" key="6">
    <source>
        <dbReference type="ARBA" id="ARBA00023239"/>
    </source>
</evidence>
<sequence>MSHPPLQNPGSLGTSAAVHHSPLLARLGGGEEGGVLAAKGRHDPCVVPRAIPIVEGMAAIVIMDALMAQHARQMTRSLLPPVKKPEA</sequence>
<evidence type="ECO:0000256" key="5">
    <source>
        <dbReference type="ARBA" id="ARBA00023141"/>
    </source>
</evidence>
<dbReference type="EMBL" id="CVQH01004335">
    <property type="protein sequence ID" value="CRK13000.1"/>
    <property type="molecule type" value="Genomic_DNA"/>
</dbReference>
<evidence type="ECO:0000313" key="8">
    <source>
        <dbReference type="Proteomes" id="UP000044602"/>
    </source>
</evidence>
<evidence type="ECO:0000313" key="7">
    <source>
        <dbReference type="EMBL" id="CRK13000.1"/>
    </source>
</evidence>
<dbReference type="PANTHER" id="PTHR21085">
    <property type="entry name" value="CHORISMATE SYNTHASE"/>
    <property type="match status" value="1"/>
</dbReference>
<dbReference type="GO" id="GO:0010181">
    <property type="term" value="F:FMN binding"/>
    <property type="evidence" value="ECO:0007669"/>
    <property type="project" value="TreeGrafter"/>
</dbReference>
<dbReference type="GO" id="GO:0004107">
    <property type="term" value="F:chorismate synthase activity"/>
    <property type="evidence" value="ECO:0007669"/>
    <property type="project" value="UniProtKB-EC"/>
</dbReference>
<keyword evidence="4" id="KW-0028">Amino-acid biosynthesis</keyword>
<reference evidence="8" key="1">
    <citation type="submission" date="2015-05" db="EMBL/GenBank/DDBJ databases">
        <authorList>
            <person name="Fogelqvist Johan"/>
        </authorList>
    </citation>
    <scope>NUCLEOTIDE SEQUENCE [LARGE SCALE GENOMIC DNA]</scope>
</reference>
<dbReference type="Pfam" id="PF01264">
    <property type="entry name" value="Chorismate_synt"/>
    <property type="match status" value="1"/>
</dbReference>
<dbReference type="GO" id="GO:0009423">
    <property type="term" value="P:chorismate biosynthetic process"/>
    <property type="evidence" value="ECO:0007669"/>
    <property type="project" value="UniProtKB-UniPathway"/>
</dbReference>
<dbReference type="PANTHER" id="PTHR21085:SF0">
    <property type="entry name" value="CHORISMATE SYNTHASE"/>
    <property type="match status" value="1"/>
</dbReference>
<dbReference type="Proteomes" id="UP000044602">
    <property type="component" value="Unassembled WGS sequence"/>
</dbReference>
<keyword evidence="5" id="KW-0057">Aromatic amino acid biosynthesis</keyword>
<dbReference type="InterPro" id="IPR020541">
    <property type="entry name" value="Chorismate_synthase_CS"/>
</dbReference>